<dbReference type="PROSITE" id="PS51272">
    <property type="entry name" value="SLH"/>
    <property type="match status" value="4"/>
</dbReference>
<keyword evidence="8" id="KW-0326">Glycosidase</keyword>
<dbReference type="RefSeq" id="WP_134749267.1">
    <property type="nucleotide sequence ID" value="NZ_MYFO02000004.1"/>
</dbReference>
<evidence type="ECO:0000313" key="13">
    <source>
        <dbReference type="EMBL" id="TFE91293.1"/>
    </source>
</evidence>
<keyword evidence="7" id="KW-0136">Cellulose degradation</keyword>
<sequence>MKKGSWRSAAARWTSVLMIAGLLPVQATPFSVSAAAASDLVFDFEDGTAMGWGAAWNGSAGAVSASSDVSVTDNAYALAVPATFSNANNWDKLDIGVYLDEAHNAVDLALYSSLDFDLMVPVDAFSGTLGVKAAMNDPDWADIDAAYGLDPATAEHTTIGSTEYAVFHRSVNFDNVANKATRKQLVLEIAGQNADFAGMLYLDNVKLISSGVDGGEPTPTPPPPTKEAPATDYVKPQAGQDYTYSFDTNNNGWFDDWGGAFKTNFPIVYSTDLAQPGNPGALRLNVNYDGSGWNEANASVWMSGAENQKFDLTAYEKIAFDIYIPLSARTASPNGIFKMRPFLNANFYGFHDVYDYKLSDLPVVTINGVSYMKLHAEEPLGSLPRMDSGKLGITFAANGIVHNGPIYLDDVKLETYKAFKGFLSAPKQADIVSGSVALSADVMVPPTASVASVKVVTPSGEVPLTLQDGHYVGQWDSTQVDDGFYTLSLQVVGSDNETSHQDIEVQVKNSDTAVSWTAPTAGSALSGSYALSLNITSSAGVQTATVELNGTQFPLVNAGGQTYTAQIDTTLFADGVYTLVADVTDGNGQTTTDFIDAVIQNGAGVSGFVTRDGAQFKLGGEPYYFVGYNTYNLPFFYPSASGMNQKIVTFTTDGRRLEKIIPAGTNYSFEQLVDLNLTEARKLGMTVVRTWLFNTDLTNDHSYYVGDYAHFREEQFARFDYILDSAKRHGVRVMPTLSNYWTDYGGIKAYATANNLQWLEFYTNPQLKQLFKDYIQYATNRTNTLTQVAYKDDPTIIAWDLMNEPRMDASSDTSADRSLFDPTGDKLGAWLEEMAAYTKSVDGHHLVAAGAEGHGYEGFGSRTEGYGDDPIRVQNQPSLDFISYHPYPNEPWADFSYFKADSFVTQFAADSLQSGKPVLLQEWGLRATEPITNVSGVHVQPDDPTYAAVKNVWFKTLLGDFRRAGGSGSNLWMFQAYQIQDRAYALTAYSTPDMVDPDRTLLEIIAREAKLTEALSGKVRYSDTASDPRLGYINEADYLGYMSGSGGSFHPGDGVTAGEFVQILKNARLADVSFSSAESGALTVSQAAAIAAAAIGIPAPTALAPALDGSRTLTRAEVAELTVRLCDVLQAAGADSAAAPYTLDATGLGHLLAAALLPGGPLTAVYAPKTAGLVKALAIELAAQKGAKLALFEGDKKVAEATATGGRQTWTVPISVGVHKNLALTVTDELGDFNKVYLPVMTIRQADGAGSTSGDAGGTGAGEAAGNGNVTVVSSQTLTRPVDGKVKVTLAAGSARLSLPLDAAKLLGDSKLVVERSGLSAELPSSVLGRLQQLAAQNGLKNASISFGVVPVDKAAQAALLEQAAAASAAGVKPAGDMYEFTLSVTGEDGSETKLGLFDEPLTLRFQVEAEAGTNADLLGIYYVADDGHLEYVRSRRDGDQLVAEVTHFSKYAALSYEKSFADVPAGHWASAAIQRLAARQVLDGVTVDRFEPGRNVTRAEAAALLVRALGLPAPADAPAFADVPAGAWYAPAVAAAAAAGLIEGRGDGTFAPDAPISREEMAALAVRATGAADAAAGSAAALPGYADEADIQPWAVRYVQAAFAQGLMEGRDGGRFAPQAGLTRAEAAQLALRLLER</sequence>
<dbReference type="EC" id="3.2.1.78" evidence="3"/>
<keyword evidence="5 11" id="KW-0732">Signal</keyword>
<evidence type="ECO:0000256" key="7">
    <source>
        <dbReference type="ARBA" id="ARBA00023001"/>
    </source>
</evidence>
<dbReference type="GO" id="GO:0005576">
    <property type="term" value="C:extracellular region"/>
    <property type="evidence" value="ECO:0007669"/>
    <property type="project" value="UniProtKB-SubCell"/>
</dbReference>
<dbReference type="InterPro" id="IPR045053">
    <property type="entry name" value="MAN-like"/>
</dbReference>
<evidence type="ECO:0000256" key="4">
    <source>
        <dbReference type="ARBA" id="ARBA00022525"/>
    </source>
</evidence>
<dbReference type="InterPro" id="IPR008979">
    <property type="entry name" value="Galactose-bd-like_sf"/>
</dbReference>
<reference evidence="13 14" key="1">
    <citation type="submission" date="2017-03" db="EMBL/GenBank/DDBJ databases">
        <title>Isolation of Levoglucosan Utilizing Bacteria.</title>
        <authorList>
            <person name="Arya A.S."/>
        </authorList>
    </citation>
    <scope>NUCLEOTIDE SEQUENCE [LARGE SCALE GENOMIC DNA]</scope>
    <source>
        <strain evidence="13 14">MEC069</strain>
    </source>
</reference>
<evidence type="ECO:0000259" key="12">
    <source>
        <dbReference type="PROSITE" id="PS51272"/>
    </source>
</evidence>
<keyword evidence="6" id="KW-0378">Hydrolase</keyword>
<comment type="subcellular location">
    <subcellularLocation>
        <location evidence="2">Secreted</location>
    </subcellularLocation>
</comment>
<dbReference type="InterPro" id="IPR015295">
    <property type="entry name" value="CBM27"/>
</dbReference>
<dbReference type="InterPro" id="IPR001547">
    <property type="entry name" value="Glyco_hydro_5"/>
</dbReference>
<dbReference type="Gene3D" id="2.60.120.260">
    <property type="entry name" value="Galactose-binding domain-like"/>
    <property type="match status" value="2"/>
</dbReference>
<evidence type="ECO:0000256" key="3">
    <source>
        <dbReference type="ARBA" id="ARBA00012706"/>
    </source>
</evidence>
<gene>
    <name evidence="13" type="ORF">B5M42_02275</name>
</gene>
<dbReference type="Gene3D" id="2.60.40.10">
    <property type="entry name" value="Immunoglobulins"/>
    <property type="match status" value="1"/>
</dbReference>
<dbReference type="OrthoDB" id="2727970at2"/>
<feature type="signal peptide" evidence="11">
    <location>
        <begin position="1"/>
        <end position="27"/>
    </location>
</feature>
<accession>A0A4Y8Q9A8</accession>
<name>A0A4Y8Q9A8_9BACL</name>
<feature type="domain" description="SLH" evidence="12">
    <location>
        <begin position="1016"/>
        <end position="1078"/>
    </location>
</feature>
<dbReference type="InterPro" id="IPR001119">
    <property type="entry name" value="SLH_dom"/>
</dbReference>
<dbReference type="InterPro" id="IPR017853">
    <property type="entry name" value="GH"/>
</dbReference>
<dbReference type="GO" id="GO:0030245">
    <property type="term" value="P:cellulose catabolic process"/>
    <property type="evidence" value="ECO:0007669"/>
    <property type="project" value="UniProtKB-KW"/>
</dbReference>
<evidence type="ECO:0000313" key="14">
    <source>
        <dbReference type="Proteomes" id="UP000298246"/>
    </source>
</evidence>
<dbReference type="EMBL" id="MYFO01000002">
    <property type="protein sequence ID" value="TFE91293.1"/>
    <property type="molecule type" value="Genomic_DNA"/>
</dbReference>
<keyword evidence="14" id="KW-1185">Reference proteome</keyword>
<organism evidence="13 14">
    <name type="scientific">Paenibacillus athensensis</name>
    <dbReference type="NCBI Taxonomy" id="1967502"/>
    <lineage>
        <taxon>Bacteria</taxon>
        <taxon>Bacillati</taxon>
        <taxon>Bacillota</taxon>
        <taxon>Bacilli</taxon>
        <taxon>Bacillales</taxon>
        <taxon>Paenibacillaceae</taxon>
        <taxon>Paenibacillus</taxon>
    </lineage>
</organism>
<evidence type="ECO:0000256" key="8">
    <source>
        <dbReference type="ARBA" id="ARBA00023295"/>
    </source>
</evidence>
<protein>
    <recommendedName>
        <fullName evidence="3">mannan endo-1,4-beta-mannosidase</fullName>
        <ecNumber evidence="3">3.2.1.78</ecNumber>
    </recommendedName>
</protein>
<dbReference type="InterPro" id="IPR013783">
    <property type="entry name" value="Ig-like_fold"/>
</dbReference>
<comment type="caution">
    <text evidence="13">The sequence shown here is derived from an EMBL/GenBank/DDBJ whole genome shotgun (WGS) entry which is preliminary data.</text>
</comment>
<evidence type="ECO:0000256" key="5">
    <source>
        <dbReference type="ARBA" id="ARBA00022729"/>
    </source>
</evidence>
<evidence type="ECO:0000256" key="6">
    <source>
        <dbReference type="ARBA" id="ARBA00022801"/>
    </source>
</evidence>
<dbReference type="Pfam" id="PF26410">
    <property type="entry name" value="GH5_mannosidase"/>
    <property type="match status" value="1"/>
</dbReference>
<keyword evidence="9" id="KW-0119">Carbohydrate metabolism</keyword>
<dbReference type="Pfam" id="PF09212">
    <property type="entry name" value="CBM27"/>
    <property type="match status" value="1"/>
</dbReference>
<feature type="domain" description="SLH" evidence="12">
    <location>
        <begin position="1517"/>
        <end position="1580"/>
    </location>
</feature>
<proteinExistence type="predicted"/>
<evidence type="ECO:0000256" key="2">
    <source>
        <dbReference type="ARBA" id="ARBA00004613"/>
    </source>
</evidence>
<comment type="catalytic activity">
    <reaction evidence="1">
        <text>Random hydrolysis of (1-&gt;4)-beta-D-mannosidic linkages in mannans, galactomannans and glucomannans.</text>
        <dbReference type="EC" id="3.2.1.78"/>
    </reaction>
</comment>
<dbReference type="InterPro" id="IPR005086">
    <property type="entry name" value="CBM17/28"/>
</dbReference>
<evidence type="ECO:0000256" key="9">
    <source>
        <dbReference type="ARBA" id="ARBA00023326"/>
    </source>
</evidence>
<feature type="compositionally biased region" description="Gly residues" evidence="10">
    <location>
        <begin position="1255"/>
        <end position="1265"/>
    </location>
</feature>
<evidence type="ECO:0000256" key="1">
    <source>
        <dbReference type="ARBA" id="ARBA00001678"/>
    </source>
</evidence>
<dbReference type="Proteomes" id="UP000298246">
    <property type="component" value="Unassembled WGS sequence"/>
</dbReference>
<dbReference type="Pfam" id="PF00395">
    <property type="entry name" value="SLH"/>
    <property type="match status" value="3"/>
</dbReference>
<dbReference type="InterPro" id="IPR018087">
    <property type="entry name" value="Glyco_hydro_5_CS"/>
</dbReference>
<dbReference type="SUPFAM" id="SSF51445">
    <property type="entry name" value="(Trans)glycosidases"/>
    <property type="match status" value="1"/>
</dbReference>
<keyword evidence="4" id="KW-0964">Secreted</keyword>
<dbReference type="PANTHER" id="PTHR31451">
    <property type="match status" value="1"/>
</dbReference>
<feature type="region of interest" description="Disordered" evidence="10">
    <location>
        <begin position="1248"/>
        <end position="1268"/>
    </location>
</feature>
<keyword evidence="9" id="KW-0624">Polysaccharide degradation</keyword>
<dbReference type="SUPFAM" id="SSF49785">
    <property type="entry name" value="Galactose-binding domain-like"/>
    <property type="match status" value="2"/>
</dbReference>
<dbReference type="PANTHER" id="PTHR31451:SF39">
    <property type="entry name" value="MANNAN ENDO-1,4-BETA-MANNOSIDASE 1"/>
    <property type="match status" value="1"/>
</dbReference>
<evidence type="ECO:0000256" key="10">
    <source>
        <dbReference type="SAM" id="MobiDB-lite"/>
    </source>
</evidence>
<dbReference type="Gene3D" id="3.20.20.80">
    <property type="entry name" value="Glycosidases"/>
    <property type="match status" value="1"/>
</dbReference>
<dbReference type="GO" id="GO:0016985">
    <property type="term" value="F:mannan endo-1,4-beta-mannosidase activity"/>
    <property type="evidence" value="ECO:0007669"/>
    <property type="project" value="TreeGrafter"/>
</dbReference>
<feature type="domain" description="SLH" evidence="12">
    <location>
        <begin position="1583"/>
        <end position="1638"/>
    </location>
</feature>
<feature type="domain" description="SLH" evidence="12">
    <location>
        <begin position="1457"/>
        <end position="1515"/>
    </location>
</feature>
<evidence type="ECO:0000256" key="11">
    <source>
        <dbReference type="SAM" id="SignalP"/>
    </source>
</evidence>
<dbReference type="GO" id="GO:0008810">
    <property type="term" value="F:cellulase activity"/>
    <property type="evidence" value="ECO:0007669"/>
    <property type="project" value="InterPro"/>
</dbReference>
<feature type="chain" id="PRO_5038908387" description="mannan endo-1,4-beta-mannosidase" evidence="11">
    <location>
        <begin position="28"/>
        <end position="1638"/>
    </location>
</feature>
<dbReference type="PROSITE" id="PS00659">
    <property type="entry name" value="GLYCOSYL_HYDROL_F5"/>
    <property type="match status" value="1"/>
</dbReference>
<dbReference type="Pfam" id="PF03424">
    <property type="entry name" value="CBM_17_28"/>
    <property type="match status" value="1"/>
</dbReference>